<keyword evidence="4" id="KW-0572">Peptidoglycan-anchor</keyword>
<comment type="caution">
    <text evidence="8">The sequence shown here is derived from an EMBL/GenBank/DDBJ whole genome shotgun (WGS) entry which is preliminary data.</text>
</comment>
<organism evidence="8 9">
    <name type="scientific">Apilactobacillus kunkeei</name>
    <dbReference type="NCBI Taxonomy" id="148814"/>
    <lineage>
        <taxon>Bacteria</taxon>
        <taxon>Bacillati</taxon>
        <taxon>Bacillota</taxon>
        <taxon>Bacilli</taxon>
        <taxon>Lactobacillales</taxon>
        <taxon>Lactobacillaceae</taxon>
        <taxon>Apilactobacillus</taxon>
    </lineage>
</organism>
<keyword evidence="1" id="KW-0134">Cell wall</keyword>
<dbReference type="Pfam" id="PF07564">
    <property type="entry name" value="DUF1542"/>
    <property type="match status" value="1"/>
</dbReference>
<feature type="compositionally biased region" description="Low complexity" evidence="5">
    <location>
        <begin position="381"/>
        <end position="679"/>
    </location>
</feature>
<protein>
    <recommendedName>
        <fullName evidence="7">Gram-positive cocci surface proteins LPxTG domain-containing protein</fullName>
    </recommendedName>
</protein>
<dbReference type="InterPro" id="IPR019931">
    <property type="entry name" value="LPXTG_anchor"/>
</dbReference>
<keyword evidence="2" id="KW-0964">Secreted</keyword>
<dbReference type="Pfam" id="PF00746">
    <property type="entry name" value="Gram_pos_anchor"/>
    <property type="match status" value="1"/>
</dbReference>
<accession>A0A0P7JZQ8</accession>
<reference evidence="8 9" key="1">
    <citation type="journal article" date="2015" name="Genome Biol. Evol.">
        <title>Functionally Structured Genomes in Lactobacillus kunkeei Colonizing the Honey Crop and Food Products of Honeybees and Stingless Bees.</title>
        <authorList>
            <person name="Tamarit D."/>
            <person name="Ellegaard K.M."/>
            <person name="Wikander J."/>
            <person name="Olofsson T."/>
            <person name="Vasquez A."/>
            <person name="Andersson S.G."/>
        </authorList>
    </citation>
    <scope>NUCLEOTIDE SEQUENCE [LARGE SCALE GENOMIC DNA]</scope>
    <source>
        <strain evidence="8 9">LMbo</strain>
    </source>
</reference>
<evidence type="ECO:0000256" key="5">
    <source>
        <dbReference type="SAM" id="MobiDB-lite"/>
    </source>
</evidence>
<dbReference type="NCBIfam" id="TIGR01167">
    <property type="entry name" value="LPXTG_anchor"/>
    <property type="match status" value="1"/>
</dbReference>
<dbReference type="SUPFAM" id="SSF49899">
    <property type="entry name" value="Concanavalin A-like lectins/glucanases"/>
    <property type="match status" value="1"/>
</dbReference>
<evidence type="ECO:0000256" key="3">
    <source>
        <dbReference type="ARBA" id="ARBA00022729"/>
    </source>
</evidence>
<dbReference type="InterPro" id="IPR011439">
    <property type="entry name" value="DUF1542"/>
</dbReference>
<dbReference type="EMBL" id="JXDF01000031">
    <property type="protein sequence ID" value="KPN79444.1"/>
    <property type="molecule type" value="Genomic_DNA"/>
</dbReference>
<feature type="transmembrane region" description="Helical" evidence="6">
    <location>
        <begin position="21"/>
        <end position="41"/>
    </location>
</feature>
<evidence type="ECO:0000256" key="1">
    <source>
        <dbReference type="ARBA" id="ARBA00022512"/>
    </source>
</evidence>
<sequence length="739" mass="76851">MEETIMNKETKEKKILHKVKKNWVVIGMATVSLLGAGYTTLQDTNIVSSNVVVHADTLDNQGPVNINIDKNNFNNYFDTLNNASYNQENGVITLTTDNVSQSGGVSLKNKISMNRSFDLKGSIYLGDKTDIEGGADGLAIFLHPNSVKTAISSGASVGMWGIPNAVGFKLDTFYNHGDDPLPNGDNAKLDGQGDAPFGAFTYTDGSGNSEQLKNESSVRFIQDKSSILNKDAQLLPFDFSYNASTKQFTVTYDNQTWTKTYDGNSQNMVLVISAATGLSHNLQQVQLDSFSYSADPIYLSQQSAMDQLKNTATDTTNKINNDDKLTNEQKNDQNQKVSDELQKAYDNVQQQTTSDGVTKAQEDGKKSIENQYVPGSQLNPESSSAQSSSASSSAQSSTQSSAESSKAESSAQSSTENSSAQSSSASSSAESSAESSKAESSAQSSTENSSAQSSAESSKAESSAQSSTENSSAQSSAESSKAESSAQSSTENSSAQSSAESSKAESSAQSSAENSSAQSSSASNSAQSSAQSSTENGSTQSSSASSSAESSTESSKAESSAQSSTENSSAQSSAESSKAESSAQSSTENSSAQSSTESSKAESSAQSSTENSSAQSSAESSKAASSAHSSTESSSAQSSAESSKAESSSAQSSAESSKAESSAQSSAENSSAESSSASTHETRHHESNASNSLVNNKDAKRLPQTGDQTHENVLVAVGTSLIALALGLAFVASRRRRKH</sequence>
<keyword evidence="6" id="KW-1133">Transmembrane helix</keyword>
<dbReference type="InterPro" id="IPR022263">
    <property type="entry name" value="KxYKxGKxW"/>
</dbReference>
<dbReference type="PATRIC" id="fig|148814.13.peg.1332"/>
<evidence type="ECO:0000313" key="9">
    <source>
        <dbReference type="Proteomes" id="UP000050269"/>
    </source>
</evidence>
<name>A0A0P7JZQ8_9LACO</name>
<feature type="compositionally biased region" description="Basic and acidic residues" evidence="5">
    <location>
        <begin position="320"/>
        <end position="335"/>
    </location>
</feature>
<feature type="region of interest" description="Disordered" evidence="5">
    <location>
        <begin position="314"/>
        <end position="335"/>
    </location>
</feature>
<feature type="transmembrane region" description="Helical" evidence="6">
    <location>
        <begin position="713"/>
        <end position="732"/>
    </location>
</feature>
<feature type="compositionally biased region" description="Polar residues" evidence="5">
    <location>
        <begin position="371"/>
        <end position="380"/>
    </location>
</feature>
<dbReference type="Gene3D" id="2.60.120.200">
    <property type="match status" value="1"/>
</dbReference>
<dbReference type="PROSITE" id="PS50847">
    <property type="entry name" value="GRAM_POS_ANCHORING"/>
    <property type="match status" value="1"/>
</dbReference>
<feature type="domain" description="Gram-positive cocci surface proteins LPxTG" evidence="7">
    <location>
        <begin position="702"/>
        <end position="739"/>
    </location>
</feature>
<dbReference type="CDD" id="cd01951">
    <property type="entry name" value="lectin_L-type"/>
    <property type="match status" value="1"/>
</dbReference>
<gene>
    <name evidence="8" type="ORF">RZ78_01950</name>
</gene>
<evidence type="ECO:0000259" key="7">
    <source>
        <dbReference type="PROSITE" id="PS50847"/>
    </source>
</evidence>
<dbReference type="InterPro" id="IPR013320">
    <property type="entry name" value="ConA-like_dom_sf"/>
</dbReference>
<evidence type="ECO:0000256" key="6">
    <source>
        <dbReference type="SAM" id="Phobius"/>
    </source>
</evidence>
<keyword evidence="6" id="KW-0472">Membrane</keyword>
<dbReference type="AlphaFoldDB" id="A0A0P7JZQ8"/>
<dbReference type="Pfam" id="PF19258">
    <property type="entry name" value="KxYKxGKxW_sig"/>
    <property type="match status" value="1"/>
</dbReference>
<proteinExistence type="predicted"/>
<dbReference type="Proteomes" id="UP000050269">
    <property type="component" value="Unassembled WGS sequence"/>
</dbReference>
<evidence type="ECO:0000313" key="8">
    <source>
        <dbReference type="EMBL" id="KPN79444.1"/>
    </source>
</evidence>
<dbReference type="Pfam" id="PF18483">
    <property type="entry name" value="Lectin_L-type_dom"/>
    <property type="match status" value="1"/>
</dbReference>
<keyword evidence="6" id="KW-0812">Transmembrane</keyword>
<dbReference type="InterPro" id="IPR056573">
    <property type="entry name" value="Lectin_L-type_dom"/>
</dbReference>
<keyword evidence="3" id="KW-0732">Signal</keyword>
<evidence type="ECO:0000256" key="2">
    <source>
        <dbReference type="ARBA" id="ARBA00022525"/>
    </source>
</evidence>
<evidence type="ECO:0000256" key="4">
    <source>
        <dbReference type="ARBA" id="ARBA00023088"/>
    </source>
</evidence>
<feature type="region of interest" description="Disordered" evidence="5">
    <location>
        <begin position="371"/>
        <end position="707"/>
    </location>
</feature>
<dbReference type="NCBIfam" id="TIGR03715">
    <property type="entry name" value="KxYKxGKxW"/>
    <property type="match status" value="1"/>
</dbReference>